<evidence type="ECO:0000313" key="1">
    <source>
        <dbReference type="EMBL" id="KAK3785435.1"/>
    </source>
</evidence>
<accession>A0AAE1ACK9</accession>
<proteinExistence type="predicted"/>
<organism evidence="1 2">
    <name type="scientific">Elysia crispata</name>
    <name type="common">lettuce slug</name>
    <dbReference type="NCBI Taxonomy" id="231223"/>
    <lineage>
        <taxon>Eukaryota</taxon>
        <taxon>Metazoa</taxon>
        <taxon>Spiralia</taxon>
        <taxon>Lophotrochozoa</taxon>
        <taxon>Mollusca</taxon>
        <taxon>Gastropoda</taxon>
        <taxon>Heterobranchia</taxon>
        <taxon>Euthyneura</taxon>
        <taxon>Panpulmonata</taxon>
        <taxon>Sacoglossa</taxon>
        <taxon>Placobranchoidea</taxon>
        <taxon>Plakobranchidae</taxon>
        <taxon>Elysia</taxon>
    </lineage>
</organism>
<reference evidence="1" key="1">
    <citation type="journal article" date="2023" name="G3 (Bethesda)">
        <title>A reference genome for the long-term kleptoplast-retaining sea slug Elysia crispata morphotype clarki.</title>
        <authorList>
            <person name="Eastman K.E."/>
            <person name="Pendleton A.L."/>
            <person name="Shaikh M.A."/>
            <person name="Suttiyut T."/>
            <person name="Ogas R."/>
            <person name="Tomko P."/>
            <person name="Gavelis G."/>
            <person name="Widhalm J.R."/>
            <person name="Wisecaver J.H."/>
        </authorList>
    </citation>
    <scope>NUCLEOTIDE SEQUENCE</scope>
    <source>
        <strain evidence="1">ECLA1</strain>
    </source>
</reference>
<evidence type="ECO:0000313" key="2">
    <source>
        <dbReference type="Proteomes" id="UP001283361"/>
    </source>
</evidence>
<sequence>MMSAKFDLSKNTPSSLRFIISTRFDYETLKGTEYNAGSKFIKTFILNTKSTRRAFILSLDSKYIDASMKCLCTKVTAEEYSKLNLFHGHCTFER</sequence>
<name>A0AAE1ACK9_9GAST</name>
<comment type="caution">
    <text evidence="1">The sequence shown here is derived from an EMBL/GenBank/DDBJ whole genome shotgun (WGS) entry which is preliminary data.</text>
</comment>
<dbReference type="EMBL" id="JAWDGP010002130">
    <property type="protein sequence ID" value="KAK3785435.1"/>
    <property type="molecule type" value="Genomic_DNA"/>
</dbReference>
<dbReference type="Proteomes" id="UP001283361">
    <property type="component" value="Unassembled WGS sequence"/>
</dbReference>
<gene>
    <name evidence="1" type="ORF">RRG08_009057</name>
</gene>
<keyword evidence="2" id="KW-1185">Reference proteome</keyword>
<protein>
    <submittedName>
        <fullName evidence="1">Uncharacterized protein</fullName>
    </submittedName>
</protein>
<dbReference type="AlphaFoldDB" id="A0AAE1ACK9"/>